<evidence type="ECO:0000313" key="2">
    <source>
        <dbReference type="Proteomes" id="UP000186601"/>
    </source>
</evidence>
<protein>
    <submittedName>
        <fullName evidence="1">Uncharacterized protein</fullName>
    </submittedName>
</protein>
<name>A0A2R6NKV9_9APHY</name>
<gene>
    <name evidence="1" type="ORF">PHLCEN_2v11111</name>
</gene>
<dbReference type="AlphaFoldDB" id="A0A2R6NKV9"/>
<proteinExistence type="predicted"/>
<keyword evidence="2" id="KW-1185">Reference proteome</keyword>
<accession>A0A2R6NKV9</accession>
<dbReference type="EMBL" id="MLYV02001119">
    <property type="protein sequence ID" value="PSR73007.1"/>
    <property type="molecule type" value="Genomic_DNA"/>
</dbReference>
<comment type="caution">
    <text evidence="1">The sequence shown here is derived from an EMBL/GenBank/DDBJ whole genome shotgun (WGS) entry which is preliminary data.</text>
</comment>
<sequence length="283" mass="31460">MPTYMKLAPPTKPVAFLNPHYESGVPVGQKWLGPSCFAPGPHNPGPLKFLPDAGCFWPVYEAWCIYSNATIEGKEDLFIEGTNIELPRFEQELMLAIRQSHTRFDLNELDSWRVLAGCLGLRRTPGSLARFIPYASAMVTASSQAVDVLVVTKVPTAFANRINTMWPISNEPNTLCPDVRRASDITKPRYQDPIYQAGFQDGEHWKEGSPFNPTSIPPITPGCEGPSQAITLNRNLYGLLLVELEQEQKLDRVANQLFSASDPWLLSYIASTVTATSMDSCRK</sequence>
<organism evidence="1 2">
    <name type="scientific">Hermanssonia centrifuga</name>
    <dbReference type="NCBI Taxonomy" id="98765"/>
    <lineage>
        <taxon>Eukaryota</taxon>
        <taxon>Fungi</taxon>
        <taxon>Dikarya</taxon>
        <taxon>Basidiomycota</taxon>
        <taxon>Agaricomycotina</taxon>
        <taxon>Agaricomycetes</taxon>
        <taxon>Polyporales</taxon>
        <taxon>Meruliaceae</taxon>
        <taxon>Hermanssonia</taxon>
    </lineage>
</organism>
<reference evidence="1 2" key="1">
    <citation type="submission" date="2018-02" db="EMBL/GenBank/DDBJ databases">
        <title>Genome sequence of the basidiomycete white-rot fungus Phlebia centrifuga.</title>
        <authorList>
            <person name="Granchi Z."/>
            <person name="Peng M."/>
            <person name="de Vries R.P."/>
            <person name="Hilden K."/>
            <person name="Makela M.R."/>
            <person name="Grigoriev I."/>
            <person name="Riley R."/>
        </authorList>
    </citation>
    <scope>NUCLEOTIDE SEQUENCE [LARGE SCALE GENOMIC DNA]</scope>
    <source>
        <strain evidence="1 2">FBCC195</strain>
    </source>
</reference>
<dbReference type="Proteomes" id="UP000186601">
    <property type="component" value="Unassembled WGS sequence"/>
</dbReference>
<evidence type="ECO:0000313" key="1">
    <source>
        <dbReference type="EMBL" id="PSR73007.1"/>
    </source>
</evidence>